<dbReference type="EMBL" id="CAJNOH010007212">
    <property type="protein sequence ID" value="CAF1452303.1"/>
    <property type="molecule type" value="Genomic_DNA"/>
</dbReference>
<keyword evidence="4" id="KW-1185">Reference proteome</keyword>
<dbReference type="Proteomes" id="UP000663870">
    <property type="component" value="Unassembled WGS sequence"/>
</dbReference>
<feature type="region of interest" description="Disordered" evidence="1">
    <location>
        <begin position="38"/>
        <end position="81"/>
    </location>
</feature>
<organism evidence="3 4">
    <name type="scientific">Rotaria sordida</name>
    <dbReference type="NCBI Taxonomy" id="392033"/>
    <lineage>
        <taxon>Eukaryota</taxon>
        <taxon>Metazoa</taxon>
        <taxon>Spiralia</taxon>
        <taxon>Gnathifera</taxon>
        <taxon>Rotifera</taxon>
        <taxon>Eurotatoria</taxon>
        <taxon>Bdelloidea</taxon>
        <taxon>Philodinida</taxon>
        <taxon>Philodinidae</taxon>
        <taxon>Rotaria</taxon>
    </lineage>
</organism>
<comment type="caution">
    <text evidence="3">The sequence shown here is derived from an EMBL/GenBank/DDBJ whole genome shotgun (WGS) entry which is preliminary data.</text>
</comment>
<dbReference type="AlphaFoldDB" id="A0A816DNE4"/>
<dbReference type="EMBL" id="CAJNOL010008856">
    <property type="protein sequence ID" value="CAF1639414.1"/>
    <property type="molecule type" value="Genomic_DNA"/>
</dbReference>
<accession>A0A816DNE4</accession>
<proteinExistence type="predicted"/>
<reference evidence="3" key="1">
    <citation type="submission" date="2021-02" db="EMBL/GenBank/DDBJ databases">
        <authorList>
            <person name="Nowell W R."/>
        </authorList>
    </citation>
    <scope>NUCLEOTIDE SEQUENCE</scope>
</reference>
<sequence>MLRIEPLKIITQPPLSYDETLNPDTIYLSDLISISRHEGTKPIQFRSTNKTTGKDKQASKQDTSASKDQQMKMNSKTIQST</sequence>
<evidence type="ECO:0000256" key="1">
    <source>
        <dbReference type="SAM" id="MobiDB-lite"/>
    </source>
</evidence>
<feature type="compositionally biased region" description="Polar residues" evidence="1">
    <location>
        <begin position="60"/>
        <end position="81"/>
    </location>
</feature>
<evidence type="ECO:0000313" key="2">
    <source>
        <dbReference type="EMBL" id="CAF1452303.1"/>
    </source>
</evidence>
<gene>
    <name evidence="3" type="ORF">JXQ802_LOCUS52967</name>
    <name evidence="2" type="ORF">PYM288_LOCUS36601</name>
</gene>
<evidence type="ECO:0000313" key="4">
    <source>
        <dbReference type="Proteomes" id="UP000663870"/>
    </source>
</evidence>
<dbReference type="Proteomes" id="UP000663854">
    <property type="component" value="Unassembled WGS sequence"/>
</dbReference>
<protein>
    <submittedName>
        <fullName evidence="3">Uncharacterized protein</fullName>
    </submittedName>
</protein>
<name>A0A816DNE4_9BILA</name>
<evidence type="ECO:0000313" key="3">
    <source>
        <dbReference type="EMBL" id="CAF1639414.1"/>
    </source>
</evidence>